<accession>A0A0W1AIR0</accession>
<organism evidence="1 2">
    <name type="scientific">Legionella worsleiensis</name>
    <dbReference type="NCBI Taxonomy" id="45076"/>
    <lineage>
        <taxon>Bacteria</taxon>
        <taxon>Pseudomonadati</taxon>
        <taxon>Pseudomonadota</taxon>
        <taxon>Gammaproteobacteria</taxon>
        <taxon>Legionellales</taxon>
        <taxon>Legionellaceae</taxon>
        <taxon>Legionella</taxon>
    </lineage>
</organism>
<dbReference type="OrthoDB" id="5643102at2"/>
<protein>
    <recommendedName>
        <fullName evidence="3">HTH araC/xylS-type domain-containing protein</fullName>
    </recommendedName>
</protein>
<dbReference type="RefSeq" id="WP_058492596.1">
    <property type="nucleotide sequence ID" value="NZ_CBCRUR010000016.1"/>
</dbReference>
<keyword evidence="2" id="KW-1185">Reference proteome</keyword>
<sequence length="84" mass="10045">MENNFRLQICKNIINYLLESTNYSLKNIADLLHCSIRQLRTIYFDELMPANVSFERELVRLYLLILEINIHKQHEGLAYNWGCL</sequence>
<name>A0A0W1AIR0_9GAMM</name>
<dbReference type="EMBL" id="LNZC01000006">
    <property type="protein sequence ID" value="KTD81263.1"/>
    <property type="molecule type" value="Genomic_DNA"/>
</dbReference>
<dbReference type="PATRIC" id="fig|45076.6.peg.835"/>
<evidence type="ECO:0008006" key="3">
    <source>
        <dbReference type="Google" id="ProtNLM"/>
    </source>
</evidence>
<evidence type="ECO:0000313" key="1">
    <source>
        <dbReference type="EMBL" id="KTD81263.1"/>
    </source>
</evidence>
<dbReference type="AlphaFoldDB" id="A0A0W1AIR0"/>
<comment type="caution">
    <text evidence="1">The sequence shown here is derived from an EMBL/GenBank/DDBJ whole genome shotgun (WGS) entry which is preliminary data.</text>
</comment>
<gene>
    <name evidence="1" type="ORF">Lwor_0764</name>
</gene>
<reference evidence="1 2" key="1">
    <citation type="submission" date="2015-11" db="EMBL/GenBank/DDBJ databases">
        <title>Genomic analysis of 38 Legionella species identifies large and diverse effector repertoires.</title>
        <authorList>
            <person name="Burstein D."/>
            <person name="Amaro F."/>
            <person name="Zusman T."/>
            <person name="Lifshitz Z."/>
            <person name="Cohen O."/>
            <person name="Gilbert J.A."/>
            <person name="Pupko T."/>
            <person name="Shuman H.A."/>
            <person name="Segal G."/>
        </authorList>
    </citation>
    <scope>NUCLEOTIDE SEQUENCE [LARGE SCALE GENOMIC DNA]</scope>
    <source>
        <strain evidence="1 2">ATCC 49508</strain>
    </source>
</reference>
<dbReference type="STRING" id="45076.Lwor_0764"/>
<dbReference type="Proteomes" id="UP000054662">
    <property type="component" value="Unassembled WGS sequence"/>
</dbReference>
<proteinExistence type="predicted"/>
<evidence type="ECO:0000313" key="2">
    <source>
        <dbReference type="Proteomes" id="UP000054662"/>
    </source>
</evidence>